<dbReference type="OrthoDB" id="1113889at2"/>
<evidence type="ECO:0000313" key="3">
    <source>
        <dbReference type="Proteomes" id="UP000016160"/>
    </source>
</evidence>
<dbReference type="Proteomes" id="UP000016160">
    <property type="component" value="Chromosome"/>
</dbReference>
<evidence type="ECO:0000313" key="2">
    <source>
        <dbReference type="EMBL" id="CDF80779.1"/>
    </source>
</evidence>
<organism evidence="2 3">
    <name type="scientific">Formosa agariphila (strain DSM 15362 / KCTC 12365 / LMG 23005 / KMM 3901 / M-2Alg 35-1)</name>
    <dbReference type="NCBI Taxonomy" id="1347342"/>
    <lineage>
        <taxon>Bacteria</taxon>
        <taxon>Pseudomonadati</taxon>
        <taxon>Bacteroidota</taxon>
        <taxon>Flavobacteriia</taxon>
        <taxon>Flavobacteriales</taxon>
        <taxon>Flavobacteriaceae</taxon>
        <taxon>Formosa</taxon>
    </lineage>
</organism>
<dbReference type="InterPro" id="IPR046713">
    <property type="entry name" value="DUF6786"/>
</dbReference>
<proteinExistence type="predicted"/>
<sequence>MENNMNASDSLQTNTSKTSVPHTDSFAADVAFMERYIDVIQLSDASTNSKVAISAALQGRVMTSSAFGDNGRSYGWINKALFESEEILEHINVYGGEERFWLGPEGGQYSIYFEKGTEFTLDNWYAPKLIDLEPFDVKSQTENTVVFSKQASLKNYSGFNFEMGIEREVVILSKTAVIDALGIDNLGTQVKAVAYRTTNSITNLSETNWTKDKGLLSIWLLGMYNPSPNTTMFIPYNSGEVSKLGEIVNDEYFGKVPSDRLVVKDHVIYFSGDGKHRSKIGLSPMRAKDVAGSYDSKNGILTILKYNKPEGVTEYVNSMWEIQEEPFSGDVINAYNDGAPSPGEQPLGPFYELESSSPALELKSNETGTHIQLTCHFEGDEDALNPIVKQVFGITIEAIKNAF</sequence>
<name>T2KRV9_FORAG</name>
<dbReference type="STRING" id="1347342.BN863_30670"/>
<reference evidence="2 3" key="1">
    <citation type="journal article" date="2013" name="Appl. Environ. Microbiol.">
        <title>The genome of the alga-associated marine flavobacterium Formosa agariphila KMM 3901T reveals a broad potential for degradation of algal polysaccharides.</title>
        <authorList>
            <person name="Mann A.J."/>
            <person name="Hahnke R.L."/>
            <person name="Huang S."/>
            <person name="Werner J."/>
            <person name="Xing P."/>
            <person name="Barbeyron T."/>
            <person name="Huettel B."/>
            <person name="Stueber K."/>
            <person name="Reinhardt R."/>
            <person name="Harder J."/>
            <person name="Gloeckner F.O."/>
            <person name="Amann R.I."/>
            <person name="Teeling H."/>
        </authorList>
    </citation>
    <scope>NUCLEOTIDE SEQUENCE [LARGE SCALE GENOMIC DNA]</scope>
    <source>
        <strain evidence="3">DSM 15362 / KCTC 12365 / LMG 23005 / KMM 3901</strain>
    </source>
</reference>
<dbReference type="eggNOG" id="ENOG502Z7TZ">
    <property type="taxonomic scope" value="Bacteria"/>
</dbReference>
<accession>T2KRV9</accession>
<dbReference type="PATRIC" id="fig|1347342.6.peg.3086"/>
<dbReference type="Pfam" id="PF20583">
    <property type="entry name" value="DUF6786"/>
    <property type="match status" value="1"/>
</dbReference>
<dbReference type="EMBL" id="HG315671">
    <property type="protein sequence ID" value="CDF80779.1"/>
    <property type="molecule type" value="Genomic_DNA"/>
</dbReference>
<keyword evidence="3" id="KW-1185">Reference proteome</keyword>
<dbReference type="HOGENOM" id="CLU_675992_0_0_10"/>
<protein>
    <submittedName>
        <fullName evidence="2">Uncharacterized protein</fullName>
    </submittedName>
</protein>
<feature type="region of interest" description="Disordered" evidence="1">
    <location>
        <begin position="1"/>
        <end position="20"/>
    </location>
</feature>
<dbReference type="AlphaFoldDB" id="T2KRV9"/>
<gene>
    <name evidence="2" type="ORF">BN863_30670</name>
</gene>
<evidence type="ECO:0000256" key="1">
    <source>
        <dbReference type="SAM" id="MobiDB-lite"/>
    </source>
</evidence>
<dbReference type="RefSeq" id="WP_038532088.1">
    <property type="nucleotide sequence ID" value="NZ_HG315671.1"/>
</dbReference>